<keyword evidence="4" id="KW-0449">Lipoprotein</keyword>
<dbReference type="InterPro" id="IPR054825">
    <property type="entry name" value="P68-like"/>
</dbReference>
<keyword evidence="5" id="KW-1185">Reference proteome</keyword>
<dbReference type="PROSITE" id="PS51257">
    <property type="entry name" value="PROKAR_LIPOPROTEIN"/>
    <property type="match status" value="1"/>
</dbReference>
<evidence type="ECO:0000313" key="5">
    <source>
        <dbReference type="Proteomes" id="UP001179842"/>
    </source>
</evidence>
<dbReference type="EMBL" id="CP122979">
    <property type="protein sequence ID" value="WGI36618.1"/>
    <property type="molecule type" value="Genomic_DNA"/>
</dbReference>
<evidence type="ECO:0000256" key="1">
    <source>
        <dbReference type="ARBA" id="ARBA00009031"/>
    </source>
</evidence>
<proteinExistence type="inferred from homology"/>
<feature type="domain" description="Mycoplasma lipoprotein central" evidence="3">
    <location>
        <begin position="223"/>
        <end position="387"/>
    </location>
</feature>
<evidence type="ECO:0000313" key="4">
    <source>
        <dbReference type="EMBL" id="WGI36618.1"/>
    </source>
</evidence>
<name>A0ABY8LWE6_9BACT</name>
<accession>A0ABY8LWE6</accession>
<feature type="domain" description="Mycoplasma lipoprotein C-terminal" evidence="2">
    <location>
        <begin position="570"/>
        <end position="689"/>
    </location>
</feature>
<dbReference type="InterPro" id="IPR004984">
    <property type="entry name" value="Mycoplasma_lipoprotein_cen_dom"/>
</dbReference>
<gene>
    <name evidence="4" type="ORF">QEG99_04100</name>
</gene>
<organism evidence="4 5">
    <name type="scientific">Mesomycoplasma lagogenitalium</name>
    <dbReference type="NCBI Taxonomy" id="171286"/>
    <lineage>
        <taxon>Bacteria</taxon>
        <taxon>Bacillati</taxon>
        <taxon>Mycoplasmatota</taxon>
        <taxon>Mycoplasmoidales</taxon>
        <taxon>Metamycoplasmataceae</taxon>
        <taxon>Mesomycoplasma</taxon>
    </lineage>
</organism>
<dbReference type="Pfam" id="PF03305">
    <property type="entry name" value="Lipoprotein_X"/>
    <property type="match status" value="1"/>
</dbReference>
<evidence type="ECO:0000259" key="3">
    <source>
        <dbReference type="Pfam" id="PF03305"/>
    </source>
</evidence>
<evidence type="ECO:0000259" key="2">
    <source>
        <dbReference type="Pfam" id="PF03202"/>
    </source>
</evidence>
<dbReference type="NCBIfam" id="NF045826">
    <property type="entry name" value="lipo_P68"/>
    <property type="match status" value="1"/>
</dbReference>
<comment type="similarity">
    <text evidence="1">Belongs to the MG185/MG260 family.</text>
</comment>
<dbReference type="Proteomes" id="UP001179842">
    <property type="component" value="Chromosome"/>
</dbReference>
<dbReference type="InterPro" id="IPR004890">
    <property type="entry name" value="Lipoprotein_10_C"/>
</dbReference>
<sequence length="719" mass="82221">MKKTKILNSALFSFLPLATFISCGDTKFDQSDDGVLKIANSFPAESGQTLALKEIIKKWNVKKEVIDKWDNRFLPIDLFSIQGGYQGLADDLNTKLPIKAKDNLYNLVFNYPTVVSMLAKYDMQLDLNGVNEKERDLTIKEIVNSKISSQFLTINNQIVGVAKRKMENSLWAIPTSRSSQVITINDSVFAYIIKSAIETPNFATIKKEDLSFFETILQKGFYDQEEVKKIWGPYTPIKFEDGGLAGYEFSKQALENYDDFFDLISRIKKSFTNLNEKIFGVDSVANLLFQMSFAEVNGNWDEFLLGIDHKKDLVDYSALLTKGTEKNAIFERNFNKIANLINQGTLFIKSGRNFSSNLLKNHKLLFAMGSSSGYSNYFTKNNDTYKFALSVFDKNLNKNINSEIDFGKKTFALLKPTKDEIKKGIIAKYLVSNSTYNYIYYNSNDANLKTSKYAIESSQEFLKIVQSLSNYESAKENESVAYISTNDEFSNLNKLFFDKKIVLNPVKLGNYNVYTIDKNQIINDNETKNGVKIKIITSGQTLQENEITVIMAPYYLNKENIDYYNKIITLQGPSLMGVHSNEKENYATLNFIKWFVSEKQNWELNQNNNVINFHNITALEFFANASGYIVPTKEMINENYFNINPNNQMLNEIFKNISNPQNGENFAIYEDPSDSRLAAFRSGIEETIIAYSNRSNKREKETFDEYLVKLKTILGANFS</sequence>
<dbReference type="Pfam" id="PF03202">
    <property type="entry name" value="Lipoprotein_10"/>
    <property type="match status" value="1"/>
</dbReference>
<reference evidence="4" key="1">
    <citation type="submission" date="2023-04" db="EMBL/GenBank/DDBJ databases">
        <title>Completed genome of Mycoplasma lagogenitalium type strain 12MS.</title>
        <authorList>
            <person name="Spergser J."/>
        </authorList>
    </citation>
    <scope>NUCLEOTIDE SEQUENCE</scope>
    <source>
        <strain evidence="4">12MS</strain>
    </source>
</reference>
<protein>
    <submittedName>
        <fullName evidence="4">P80 family lipoprotein</fullName>
    </submittedName>
</protein>
<dbReference type="RefSeq" id="WP_280101919.1">
    <property type="nucleotide sequence ID" value="NZ_CP122979.1"/>
</dbReference>